<dbReference type="GO" id="GO:0005829">
    <property type="term" value="C:cytosol"/>
    <property type="evidence" value="ECO:0007669"/>
    <property type="project" value="TreeGrafter"/>
</dbReference>
<dbReference type="PANTHER" id="PTHR42849:SF1">
    <property type="entry name" value="N-ACETYLNEURAMINATE LYASE"/>
    <property type="match status" value="1"/>
</dbReference>
<protein>
    <recommendedName>
        <fullName evidence="8">Dihydrodipicolinate synthase</fullName>
    </recommendedName>
</protein>
<feature type="binding site" evidence="5">
    <location>
        <position position="51"/>
    </location>
    <ligand>
        <name>pyruvate</name>
        <dbReference type="ChEBI" id="CHEBI:15361"/>
    </ligand>
</feature>
<dbReference type="Gene3D" id="3.20.20.70">
    <property type="entry name" value="Aldolase class I"/>
    <property type="match status" value="1"/>
</dbReference>
<dbReference type="RefSeq" id="XP_031913324.1">
    <property type="nucleotide sequence ID" value="XM_032062144.1"/>
</dbReference>
<dbReference type="InterPro" id="IPR013785">
    <property type="entry name" value="Aldolase_TIM"/>
</dbReference>
<sequence>MAQSPELQGVMVALITPFTEDQSAIDFEALDAHINRLIDAGVHGLVPGGSTGEFTALTTKERKDVLEQTVNSSRGRVPVIAGIGDLSTAKTIDLAKHAAKAGAAALMVVPPFYDAVNLAELRGLLKEVHDVSKLPLVYYNIPSASGVVLTPSELASLSDVGVKYLKDTSGNGPALTELLFAKDIKDKVTSFNGWDTLTFYGMAAGAKGCIWGATNILPELSVRLWDAISVRGDIKEGRELWKKIFPVCKLLESGNYSAGVKAGMELRGWKTGGLRKPFVIHQGKLKQELATAINAAGYDIVA</sequence>
<evidence type="ECO:0000256" key="3">
    <source>
        <dbReference type="PIRNR" id="PIRNR001365"/>
    </source>
</evidence>
<dbReference type="CDD" id="cd00408">
    <property type="entry name" value="DHDPS-like"/>
    <property type="match status" value="1"/>
</dbReference>
<evidence type="ECO:0000256" key="4">
    <source>
        <dbReference type="PIRSR" id="PIRSR001365-1"/>
    </source>
</evidence>
<evidence type="ECO:0008006" key="8">
    <source>
        <dbReference type="Google" id="ProtNLM"/>
    </source>
</evidence>
<dbReference type="GO" id="GO:0019262">
    <property type="term" value="P:N-acetylneuraminate catabolic process"/>
    <property type="evidence" value="ECO:0007669"/>
    <property type="project" value="TreeGrafter"/>
</dbReference>
<evidence type="ECO:0000256" key="5">
    <source>
        <dbReference type="PIRSR" id="PIRSR001365-2"/>
    </source>
</evidence>
<dbReference type="PIRSF" id="PIRSF001365">
    <property type="entry name" value="DHDPS"/>
    <property type="match status" value="1"/>
</dbReference>
<dbReference type="PANTHER" id="PTHR42849">
    <property type="entry name" value="N-ACETYLNEURAMINATE LYASE"/>
    <property type="match status" value="1"/>
</dbReference>
<dbReference type="SUPFAM" id="SSF51569">
    <property type="entry name" value="Aldolase"/>
    <property type="match status" value="1"/>
</dbReference>
<keyword evidence="7" id="KW-1185">Reference proteome</keyword>
<keyword evidence="2" id="KW-0704">Schiff base</keyword>
<dbReference type="InterPro" id="IPR002220">
    <property type="entry name" value="DapA-like"/>
</dbReference>
<dbReference type="AlphaFoldDB" id="A0A5N6SU04"/>
<dbReference type="GO" id="GO:0008747">
    <property type="term" value="F:N-acetylneuraminate lyase activity"/>
    <property type="evidence" value="ECO:0007669"/>
    <property type="project" value="TreeGrafter"/>
</dbReference>
<evidence type="ECO:0000256" key="1">
    <source>
        <dbReference type="ARBA" id="ARBA00023239"/>
    </source>
</evidence>
<evidence type="ECO:0000313" key="6">
    <source>
        <dbReference type="EMBL" id="KAE8137261.1"/>
    </source>
</evidence>
<dbReference type="GeneID" id="43646354"/>
<dbReference type="InterPro" id="IPR020624">
    <property type="entry name" value="Schiff_base-form_aldolases_CS"/>
</dbReference>
<name>A0A5N6SU04_ASPPS</name>
<proteinExistence type="inferred from homology"/>
<dbReference type="OrthoDB" id="191315at2759"/>
<dbReference type="Proteomes" id="UP000325672">
    <property type="component" value="Unassembled WGS sequence"/>
</dbReference>
<reference evidence="6 7" key="1">
    <citation type="submission" date="2019-04" db="EMBL/GenBank/DDBJ databases">
        <title>Friends and foes A comparative genomics study of 23 Aspergillus species from section Flavi.</title>
        <authorList>
            <consortium name="DOE Joint Genome Institute"/>
            <person name="Kjaerbolling I."/>
            <person name="Vesth T."/>
            <person name="Frisvad J.C."/>
            <person name="Nybo J.L."/>
            <person name="Theobald S."/>
            <person name="Kildgaard S."/>
            <person name="Isbrandt T."/>
            <person name="Kuo A."/>
            <person name="Sato A."/>
            <person name="Lyhne E.K."/>
            <person name="Kogle M.E."/>
            <person name="Wiebenga A."/>
            <person name="Kun R.S."/>
            <person name="Lubbers R.J."/>
            <person name="Makela M.R."/>
            <person name="Barry K."/>
            <person name="Chovatia M."/>
            <person name="Clum A."/>
            <person name="Daum C."/>
            <person name="Haridas S."/>
            <person name="He G."/>
            <person name="LaButti K."/>
            <person name="Lipzen A."/>
            <person name="Mondo S."/>
            <person name="Riley R."/>
            <person name="Salamov A."/>
            <person name="Simmons B.A."/>
            <person name="Magnuson J.K."/>
            <person name="Henrissat B."/>
            <person name="Mortensen U.H."/>
            <person name="Larsen T.O."/>
            <person name="Devries R.P."/>
            <person name="Grigoriev I.V."/>
            <person name="Machida M."/>
            <person name="Baker S.E."/>
            <person name="Andersen M.R."/>
        </authorList>
    </citation>
    <scope>NUCLEOTIDE SEQUENCE [LARGE SCALE GENOMIC DNA]</scope>
    <source>
        <strain evidence="6 7">CBS 117625</strain>
    </source>
</reference>
<dbReference type="PRINTS" id="PR00146">
    <property type="entry name" value="DHPICSNTHASE"/>
</dbReference>
<feature type="active site" description="Schiff-base intermediate with substrate" evidence="4">
    <location>
        <position position="166"/>
    </location>
</feature>
<dbReference type="EMBL" id="ML743578">
    <property type="protein sequence ID" value="KAE8137261.1"/>
    <property type="molecule type" value="Genomic_DNA"/>
</dbReference>
<comment type="similarity">
    <text evidence="3">Belongs to the DapA family.</text>
</comment>
<evidence type="ECO:0000256" key="2">
    <source>
        <dbReference type="ARBA" id="ARBA00023270"/>
    </source>
</evidence>
<accession>A0A5N6SU04</accession>
<dbReference type="Pfam" id="PF00701">
    <property type="entry name" value="DHDPS"/>
    <property type="match status" value="1"/>
</dbReference>
<gene>
    <name evidence="6" type="ORF">BDV38DRAFT_293018</name>
</gene>
<dbReference type="PROSITE" id="PS00665">
    <property type="entry name" value="DHDPS_1"/>
    <property type="match status" value="1"/>
</dbReference>
<keyword evidence="1 3" id="KW-0456">Lyase</keyword>
<feature type="binding site" evidence="5">
    <location>
        <position position="210"/>
    </location>
    <ligand>
        <name>pyruvate</name>
        <dbReference type="ChEBI" id="CHEBI:15361"/>
    </ligand>
</feature>
<evidence type="ECO:0000313" key="7">
    <source>
        <dbReference type="Proteomes" id="UP000325672"/>
    </source>
</evidence>
<dbReference type="SMART" id="SM01130">
    <property type="entry name" value="DHDPS"/>
    <property type="match status" value="1"/>
</dbReference>
<organism evidence="6 7">
    <name type="scientific">Aspergillus pseudotamarii</name>
    <dbReference type="NCBI Taxonomy" id="132259"/>
    <lineage>
        <taxon>Eukaryota</taxon>
        <taxon>Fungi</taxon>
        <taxon>Dikarya</taxon>
        <taxon>Ascomycota</taxon>
        <taxon>Pezizomycotina</taxon>
        <taxon>Eurotiomycetes</taxon>
        <taxon>Eurotiomycetidae</taxon>
        <taxon>Eurotiales</taxon>
        <taxon>Aspergillaceae</taxon>
        <taxon>Aspergillus</taxon>
        <taxon>Aspergillus subgen. Circumdati</taxon>
    </lineage>
</organism>
<feature type="active site" description="Proton donor/acceptor" evidence="4">
    <location>
        <position position="139"/>
    </location>
</feature>